<dbReference type="InterPro" id="IPR013815">
    <property type="entry name" value="ATP_grasp_subdomain_1"/>
</dbReference>
<dbReference type="Gene3D" id="3.30.1490.20">
    <property type="entry name" value="ATP-grasp fold, A domain"/>
    <property type="match status" value="1"/>
</dbReference>
<evidence type="ECO:0000313" key="5">
    <source>
        <dbReference type="EMBL" id="KKN39638.1"/>
    </source>
</evidence>
<evidence type="ECO:0008006" key="6">
    <source>
        <dbReference type="Google" id="ProtNLM"/>
    </source>
</evidence>
<sequence length="924" mass="103830">MSKANLTINKRKGFLVGLGEDESTEITAVGGKGASLGKLIKAGFPVPSGFVVTTDAYAEFLYANDLEVKIKRILGELDYGNLDELEKDTEEIRDVIIDSRLPDGLIRGIVQRYKELGDEMAYVAVRSSATAEDLAEASFAGQYETYLDVRGEDALLDAIRRCWASMWTTRVTMYRHDKGFDHNTIGIAVVVQKMVEPDVAGVMFVGNPMNARADEIVINASWGLGEMVVSGSVTPDEYIVDRNTFMIKHHILGSKELRVIRDQKAGSGTIQEPVPITLQEQYTLSNEQASALAEMGRQITAYYEGLPQDIEWALADGSFFLLQSRPVTGVEFTWEEDLDLWPSLPEEDDAIWTRAAADEWWTGAITPLFWSVRGRWIRDGAAGSYQPYGMGDLAEMRWMKYSRGTMYYNTRVDELMAQYSLPPSLREPMLRRLHPSQIERAMNLPFDLWRALKIYGSIEINHPEKGVNGFANRRPMVRASRKGGKHYDQRRNQVKSQFSSLNDLHKKGDNEIKQTIENFLKVFGKLAGRGGWASSFLYGPVIQALLEGVLLYWYKGDNPNAFTDVITGLPERTNQFNDDYDFWKLGEKIRLSEELRKLLKEFEGAAFFEELKNHEEGRAFLSQYEEFLEMNFYRGHADRDIYYSRRIEDPMLDYKALRLLATTDDVESPEEREEKLRRRREAATVEVIENLSKQPMGEVKVPIFKFLVNYCLLMLESRDEGRSAGDAMTFWKKKMLSELGRRTVSRGLLEGEKDFYFLSLDELGGLLEGSEPQALAKAKVAARKKDFDLFLTHEEDPPLFLKGNVPMDEGETTGSDDDGILKGVGTSSGLATGRAKIIPTLKNIGRLEKGDILICHGTDPGWTSAFSIVGGVVAQTGGMLAHFSCLSREYGLPAVSLPNALKLIKDGSIITLNGNNGEIRLVSG</sequence>
<feature type="domain" description="Pyruvate phosphate dikinase AMP/ATP-binding" evidence="4">
    <location>
        <begin position="28"/>
        <end position="329"/>
    </location>
</feature>
<dbReference type="FunFam" id="3.30.1490.20:FF:000010">
    <property type="entry name" value="Phosphoenolpyruvate synthase"/>
    <property type="match status" value="1"/>
</dbReference>
<dbReference type="InterPro" id="IPR036637">
    <property type="entry name" value="Phosphohistidine_dom_sf"/>
</dbReference>
<protein>
    <recommendedName>
        <fullName evidence="6">Pyruvate, water dikinase</fullName>
    </recommendedName>
</protein>
<dbReference type="EMBL" id="LAZR01001752">
    <property type="protein sequence ID" value="KKN39638.1"/>
    <property type="molecule type" value="Genomic_DNA"/>
</dbReference>
<evidence type="ECO:0000259" key="4">
    <source>
        <dbReference type="Pfam" id="PF01326"/>
    </source>
</evidence>
<dbReference type="SUPFAM" id="SSF52009">
    <property type="entry name" value="Phosphohistidine domain"/>
    <property type="match status" value="1"/>
</dbReference>
<dbReference type="AlphaFoldDB" id="A0A0F9TDS8"/>
<feature type="domain" description="PEP-utilising enzyme mobile" evidence="3">
    <location>
        <begin position="848"/>
        <end position="917"/>
    </location>
</feature>
<dbReference type="GO" id="GO:0016301">
    <property type="term" value="F:kinase activity"/>
    <property type="evidence" value="ECO:0007669"/>
    <property type="project" value="InterPro"/>
</dbReference>
<comment type="caution">
    <text evidence="5">The sequence shown here is derived from an EMBL/GenBank/DDBJ whole genome shotgun (WGS) entry which is preliminary data.</text>
</comment>
<name>A0A0F9TDS8_9ZZZZ</name>
<dbReference type="SUPFAM" id="SSF56059">
    <property type="entry name" value="Glutathione synthetase ATP-binding domain-like"/>
    <property type="match status" value="1"/>
</dbReference>
<evidence type="ECO:0000259" key="3">
    <source>
        <dbReference type="Pfam" id="PF00391"/>
    </source>
</evidence>
<proteinExistence type="predicted"/>
<dbReference type="InterPro" id="IPR051549">
    <property type="entry name" value="PEP_Utilizing_Enz"/>
</dbReference>
<organism evidence="5">
    <name type="scientific">marine sediment metagenome</name>
    <dbReference type="NCBI Taxonomy" id="412755"/>
    <lineage>
        <taxon>unclassified sequences</taxon>
        <taxon>metagenomes</taxon>
        <taxon>ecological metagenomes</taxon>
    </lineage>
</organism>
<dbReference type="PANTHER" id="PTHR43615:SF1">
    <property type="entry name" value="PPDK_N DOMAIN-CONTAINING PROTEIN"/>
    <property type="match status" value="1"/>
</dbReference>
<keyword evidence="1" id="KW-0547">Nucleotide-binding</keyword>
<dbReference type="Pfam" id="PF00391">
    <property type="entry name" value="PEP-utilizers"/>
    <property type="match status" value="1"/>
</dbReference>
<evidence type="ECO:0000256" key="1">
    <source>
        <dbReference type="ARBA" id="ARBA00022741"/>
    </source>
</evidence>
<keyword evidence="2" id="KW-0067">ATP-binding</keyword>
<dbReference type="Gene3D" id="3.50.30.10">
    <property type="entry name" value="Phosphohistidine domain"/>
    <property type="match status" value="1"/>
</dbReference>
<dbReference type="InterPro" id="IPR002192">
    <property type="entry name" value="PPDK_AMP/ATP-bd"/>
</dbReference>
<accession>A0A0F9TDS8</accession>
<dbReference type="PANTHER" id="PTHR43615">
    <property type="entry name" value="PHOSPHOENOLPYRUVATE SYNTHASE-RELATED"/>
    <property type="match status" value="1"/>
</dbReference>
<dbReference type="Gene3D" id="3.30.470.20">
    <property type="entry name" value="ATP-grasp fold, B domain"/>
    <property type="match status" value="1"/>
</dbReference>
<dbReference type="InterPro" id="IPR008279">
    <property type="entry name" value="PEP-util_enz_mobile_dom"/>
</dbReference>
<gene>
    <name evidence="5" type="ORF">LCGC14_0741430</name>
</gene>
<evidence type="ECO:0000256" key="2">
    <source>
        <dbReference type="ARBA" id="ARBA00022840"/>
    </source>
</evidence>
<reference evidence="5" key="1">
    <citation type="journal article" date="2015" name="Nature">
        <title>Complex archaea that bridge the gap between prokaryotes and eukaryotes.</title>
        <authorList>
            <person name="Spang A."/>
            <person name="Saw J.H."/>
            <person name="Jorgensen S.L."/>
            <person name="Zaremba-Niedzwiedzka K."/>
            <person name="Martijn J."/>
            <person name="Lind A.E."/>
            <person name="van Eijk R."/>
            <person name="Schleper C."/>
            <person name="Guy L."/>
            <person name="Ettema T.J."/>
        </authorList>
    </citation>
    <scope>NUCLEOTIDE SEQUENCE</scope>
</reference>
<dbReference type="GO" id="GO:0005524">
    <property type="term" value="F:ATP binding"/>
    <property type="evidence" value="ECO:0007669"/>
    <property type="project" value="UniProtKB-KW"/>
</dbReference>
<dbReference type="Pfam" id="PF01326">
    <property type="entry name" value="PPDK_N"/>
    <property type="match status" value="1"/>
</dbReference>